<name>A0A8H7IXA2_9PLEO</name>
<reference evidence="2" key="2">
    <citation type="submission" date="2020-09" db="EMBL/GenBank/DDBJ databases">
        <title>Reference genome assembly for Australian Ascochyta lentis isolate Al4.</title>
        <authorList>
            <person name="Lee R.C."/>
            <person name="Farfan-Caceres L.M."/>
            <person name="Debler J.W."/>
            <person name="Williams A.H."/>
            <person name="Henares B.M."/>
        </authorList>
    </citation>
    <scope>NUCLEOTIDE SEQUENCE</scope>
    <source>
        <strain evidence="2">Al4</strain>
    </source>
</reference>
<feature type="region of interest" description="Disordered" evidence="1">
    <location>
        <begin position="1"/>
        <end position="72"/>
    </location>
</feature>
<evidence type="ECO:0000256" key="1">
    <source>
        <dbReference type="SAM" id="MobiDB-lite"/>
    </source>
</evidence>
<protein>
    <submittedName>
        <fullName evidence="2">Uncharacterized protein</fullName>
    </submittedName>
</protein>
<proteinExistence type="predicted"/>
<evidence type="ECO:0000313" key="2">
    <source>
        <dbReference type="EMBL" id="KAF9693994.1"/>
    </source>
</evidence>
<accession>A0A8H7IXA2</accession>
<dbReference type="AlphaFoldDB" id="A0A8H7IXA2"/>
<dbReference type="EMBL" id="RZGK01000014">
    <property type="protein sequence ID" value="KAF9693994.1"/>
    <property type="molecule type" value="Genomic_DNA"/>
</dbReference>
<evidence type="ECO:0000313" key="3">
    <source>
        <dbReference type="Proteomes" id="UP000651452"/>
    </source>
</evidence>
<feature type="compositionally biased region" description="Low complexity" evidence="1">
    <location>
        <begin position="12"/>
        <end position="57"/>
    </location>
</feature>
<sequence length="233" mass="25780">MQSQSTQSQEVNSGSSSRDSNSSSSRSSASKHSPLSSYSSRSHPSNGSSHSPQSSPSVHEESTPTPEPEDTTLEPIQAQNAQPSNIALLFLFSDALAAFNHYQGLYRKTSSTHRYLVELTADEYATLLYALEQNPSLHDFVLSSMTTNVNEFFRSSLRESISCGLRRIMDAISNEDEASELVQRIDAIGQPTIKLEIVQQTPNSADIETFIVVPDEAFTFDRRDLPYVVIEVR</sequence>
<dbReference type="Proteomes" id="UP000651452">
    <property type="component" value="Unassembled WGS sequence"/>
</dbReference>
<organism evidence="2 3">
    <name type="scientific">Ascochyta lentis</name>
    <dbReference type="NCBI Taxonomy" id="205686"/>
    <lineage>
        <taxon>Eukaryota</taxon>
        <taxon>Fungi</taxon>
        <taxon>Dikarya</taxon>
        <taxon>Ascomycota</taxon>
        <taxon>Pezizomycotina</taxon>
        <taxon>Dothideomycetes</taxon>
        <taxon>Pleosporomycetidae</taxon>
        <taxon>Pleosporales</taxon>
        <taxon>Pleosporineae</taxon>
        <taxon>Didymellaceae</taxon>
        <taxon>Ascochyta</taxon>
    </lineage>
</organism>
<feature type="compositionally biased region" description="Polar residues" evidence="1">
    <location>
        <begin position="1"/>
        <end position="11"/>
    </location>
</feature>
<keyword evidence="3" id="KW-1185">Reference proteome</keyword>
<gene>
    <name evidence="2" type="ORF">EKO04_008079</name>
</gene>
<reference evidence="2" key="1">
    <citation type="submission" date="2018-12" db="EMBL/GenBank/DDBJ databases">
        <authorList>
            <person name="Syme R.A."/>
            <person name="Farfan-Caceres L."/>
            <person name="Lichtenzveig J."/>
        </authorList>
    </citation>
    <scope>NUCLEOTIDE SEQUENCE</scope>
    <source>
        <strain evidence="2">Al4</strain>
    </source>
</reference>
<comment type="caution">
    <text evidence="2">The sequence shown here is derived from an EMBL/GenBank/DDBJ whole genome shotgun (WGS) entry which is preliminary data.</text>
</comment>